<dbReference type="Gramene" id="mRNA:HanXRQr2_Chr02g0085161">
    <property type="protein sequence ID" value="mRNA:HanXRQr2_Chr02g0085161"/>
    <property type="gene ID" value="HanXRQr2_Chr02g0085161"/>
</dbReference>
<dbReference type="PANTHER" id="PTHR31672">
    <property type="entry name" value="BNACNNG10540D PROTEIN"/>
    <property type="match status" value="1"/>
</dbReference>
<evidence type="ECO:0000313" key="3">
    <source>
        <dbReference type="Proteomes" id="UP000215914"/>
    </source>
</evidence>
<dbReference type="InterPro" id="IPR036047">
    <property type="entry name" value="F-box-like_dom_sf"/>
</dbReference>
<feature type="domain" description="F-box" evidence="1">
    <location>
        <begin position="2"/>
        <end position="33"/>
    </location>
</feature>
<protein>
    <submittedName>
        <fullName evidence="2">F-box domain-containing protein</fullName>
    </submittedName>
</protein>
<reference evidence="2" key="1">
    <citation type="journal article" date="2017" name="Nature">
        <title>The sunflower genome provides insights into oil metabolism, flowering and Asterid evolution.</title>
        <authorList>
            <person name="Badouin H."/>
            <person name="Gouzy J."/>
            <person name="Grassa C.J."/>
            <person name="Murat F."/>
            <person name="Staton S.E."/>
            <person name="Cottret L."/>
            <person name="Lelandais-Briere C."/>
            <person name="Owens G.L."/>
            <person name="Carrere S."/>
            <person name="Mayjonade B."/>
            <person name="Legrand L."/>
            <person name="Gill N."/>
            <person name="Kane N.C."/>
            <person name="Bowers J.E."/>
            <person name="Hubner S."/>
            <person name="Bellec A."/>
            <person name="Berard A."/>
            <person name="Berges H."/>
            <person name="Blanchet N."/>
            <person name="Boniface M.C."/>
            <person name="Brunel D."/>
            <person name="Catrice O."/>
            <person name="Chaidir N."/>
            <person name="Claudel C."/>
            <person name="Donnadieu C."/>
            <person name="Faraut T."/>
            <person name="Fievet G."/>
            <person name="Helmstetter N."/>
            <person name="King M."/>
            <person name="Knapp S.J."/>
            <person name="Lai Z."/>
            <person name="Le Paslier M.C."/>
            <person name="Lippi Y."/>
            <person name="Lorenzon L."/>
            <person name="Mandel J.R."/>
            <person name="Marage G."/>
            <person name="Marchand G."/>
            <person name="Marquand E."/>
            <person name="Bret-Mestries E."/>
            <person name="Morien E."/>
            <person name="Nambeesan S."/>
            <person name="Nguyen T."/>
            <person name="Pegot-Espagnet P."/>
            <person name="Pouilly N."/>
            <person name="Raftis F."/>
            <person name="Sallet E."/>
            <person name="Schiex T."/>
            <person name="Thomas J."/>
            <person name="Vandecasteele C."/>
            <person name="Vares D."/>
            <person name="Vear F."/>
            <person name="Vautrin S."/>
            <person name="Crespi M."/>
            <person name="Mangin B."/>
            <person name="Burke J.M."/>
            <person name="Salse J."/>
            <person name="Munos S."/>
            <person name="Vincourt P."/>
            <person name="Rieseberg L.H."/>
            <person name="Langlade N.B."/>
        </authorList>
    </citation>
    <scope>NUCLEOTIDE SEQUENCE</scope>
    <source>
        <tissue evidence="2">Leaves</tissue>
    </source>
</reference>
<dbReference type="Gene3D" id="1.20.1280.50">
    <property type="match status" value="1"/>
</dbReference>
<comment type="caution">
    <text evidence="2">The sequence shown here is derived from an EMBL/GenBank/DDBJ whole genome shotgun (WGS) entry which is preliminary data.</text>
</comment>
<evidence type="ECO:0000259" key="1">
    <source>
        <dbReference type="Pfam" id="PF00646"/>
    </source>
</evidence>
<dbReference type="SUPFAM" id="SSF81383">
    <property type="entry name" value="F-box domain"/>
    <property type="match status" value="1"/>
</dbReference>
<dbReference type="InterPro" id="IPR001810">
    <property type="entry name" value="F-box_dom"/>
</dbReference>
<dbReference type="EMBL" id="MNCJ02000317">
    <property type="protein sequence ID" value="KAF5820113.1"/>
    <property type="molecule type" value="Genomic_DNA"/>
</dbReference>
<accession>A0A9K3JSC8</accession>
<dbReference type="Pfam" id="PF00646">
    <property type="entry name" value="F-box"/>
    <property type="match status" value="1"/>
</dbReference>
<sequence>MVEQILIRLEVKALIHCKSVCKSWNSLITSTRFINGHLNRSYNNELGNRRILLGNFISRFYRLVGSSNGLACIILDYGFKVLVGNPLTRELRKLVVPCWMYDDYKVFVGAEKGENRTCVRVLSLNSNVWRVILEVEYTFITKAGILCNGALHWLIRDDENKKRFIIISFERLFVHICIFLCWLRMVDEKVQCKRVSEMLSLNSLHHERKHNIVHYLHLPMDESFFLHCFFESRFSKDLAFIDAPIFVQSLVSSHKIRRRLLGFRSRK</sequence>
<name>A0A9K3JSC8_HELAN</name>
<keyword evidence="3" id="KW-1185">Reference proteome</keyword>
<reference evidence="2" key="2">
    <citation type="submission" date="2020-06" db="EMBL/GenBank/DDBJ databases">
        <title>Helianthus annuus Genome sequencing and assembly Release 2.</title>
        <authorList>
            <person name="Gouzy J."/>
            <person name="Langlade N."/>
            <person name="Munos S."/>
        </authorList>
    </citation>
    <scope>NUCLEOTIDE SEQUENCE</scope>
    <source>
        <tissue evidence="2">Leaves</tissue>
    </source>
</reference>
<organism evidence="2 3">
    <name type="scientific">Helianthus annuus</name>
    <name type="common">Common sunflower</name>
    <dbReference type="NCBI Taxonomy" id="4232"/>
    <lineage>
        <taxon>Eukaryota</taxon>
        <taxon>Viridiplantae</taxon>
        <taxon>Streptophyta</taxon>
        <taxon>Embryophyta</taxon>
        <taxon>Tracheophyta</taxon>
        <taxon>Spermatophyta</taxon>
        <taxon>Magnoliopsida</taxon>
        <taxon>eudicotyledons</taxon>
        <taxon>Gunneridae</taxon>
        <taxon>Pentapetalae</taxon>
        <taxon>asterids</taxon>
        <taxon>campanulids</taxon>
        <taxon>Asterales</taxon>
        <taxon>Asteraceae</taxon>
        <taxon>Asteroideae</taxon>
        <taxon>Heliantheae alliance</taxon>
        <taxon>Heliantheae</taxon>
        <taxon>Helianthus</taxon>
    </lineage>
</organism>
<gene>
    <name evidence="2" type="ORF">HanXRQr2_Chr02g0085161</name>
</gene>
<dbReference type="PANTHER" id="PTHR31672:SF13">
    <property type="entry name" value="F-BOX PROTEIN CPR30-LIKE"/>
    <property type="match status" value="1"/>
</dbReference>
<dbReference type="AlphaFoldDB" id="A0A9K3JSC8"/>
<dbReference type="InterPro" id="IPR050796">
    <property type="entry name" value="SCF_F-box_component"/>
</dbReference>
<evidence type="ECO:0000313" key="2">
    <source>
        <dbReference type="EMBL" id="KAF5820113.1"/>
    </source>
</evidence>
<proteinExistence type="predicted"/>
<dbReference type="Proteomes" id="UP000215914">
    <property type="component" value="Unassembled WGS sequence"/>
</dbReference>